<dbReference type="EMBL" id="JAGKQQ010000001">
    <property type="protein sequence ID" value="MBP3958427.1"/>
    <property type="molecule type" value="Genomic_DNA"/>
</dbReference>
<dbReference type="RefSeq" id="WP_210658409.1">
    <property type="nucleotide sequence ID" value="NZ_JAGKQQ010000001.1"/>
</dbReference>
<feature type="region of interest" description="Disordered" evidence="1">
    <location>
        <begin position="404"/>
        <end position="462"/>
    </location>
</feature>
<evidence type="ECO:0000256" key="1">
    <source>
        <dbReference type="SAM" id="MobiDB-lite"/>
    </source>
</evidence>
<proteinExistence type="predicted"/>
<dbReference type="PRINTS" id="PR01874">
    <property type="entry name" value="DNAREPAIRADA"/>
</dbReference>
<reference evidence="2 3" key="1">
    <citation type="submission" date="2021-04" db="EMBL/GenBank/DDBJ databases">
        <authorList>
            <person name="Ivanova A."/>
        </authorList>
    </citation>
    <scope>NUCLEOTIDE SEQUENCE [LARGE SCALE GENOMIC DNA]</scope>
    <source>
        <strain evidence="2 3">G18</strain>
    </source>
</reference>
<feature type="compositionally biased region" description="Pro residues" evidence="1">
    <location>
        <begin position="407"/>
        <end position="423"/>
    </location>
</feature>
<comment type="caution">
    <text evidence="2">The sequence shown here is derived from an EMBL/GenBank/DDBJ whole genome shotgun (WGS) entry which is preliminary data.</text>
</comment>
<dbReference type="InterPro" id="IPR027417">
    <property type="entry name" value="P-loop_NTPase"/>
</dbReference>
<sequence length="462" mass="50059">MNANPKGLKHKLSTQGGVRLHQPGAEAPAPSELIVTPLTGKKVKPVRYLIPGRIPSGKLILIAGRGGSGKSTLLRSVAADLSVGRCALGLTYPNPVRAKTLIVAAEDGPEDTILPGLLAEGADLTRIAILEGVRRGSAKSDFTLSPEHVELVREQLKKSPEIKLVTIDPIASFVGRAKIDDHRATELRLVLDPLSELAEASGVTIAMVAHLNKAGGGAGTAAVDRIAGSAAYRDAVRAAYLICEDADDDTRRLLMPVKENLPGFEHTSIPFGLAPLSEPDADAVVKREQFRHLEADDLAAVRAQLRRVRFFTAVSMDADTALKAKKQDGTKVERCKEWLKTFLAKYAFPSNEIMEAAKKASFTFDNVKEAKSQLKSEGALWNHNLGKVRGEWWSGLGEPLNWKLRPEPTPFSPQTPFSPPSPFSPFLGNTSSFQEGERRERRESEECGESPHIEPPDSEGVL</sequence>
<name>A0ABS5BXF9_9BACT</name>
<accession>A0ABS5BXF9</accession>
<protein>
    <submittedName>
        <fullName evidence="2">AAA family ATPase</fullName>
    </submittedName>
</protein>
<feature type="compositionally biased region" description="Basic and acidic residues" evidence="1">
    <location>
        <begin position="435"/>
        <end position="455"/>
    </location>
</feature>
<dbReference type="Pfam" id="PF13481">
    <property type="entry name" value="AAA_25"/>
    <property type="match status" value="1"/>
</dbReference>
<dbReference type="SUPFAM" id="SSF52540">
    <property type="entry name" value="P-loop containing nucleoside triphosphate hydrolases"/>
    <property type="match status" value="1"/>
</dbReference>
<evidence type="ECO:0000313" key="2">
    <source>
        <dbReference type="EMBL" id="MBP3958427.1"/>
    </source>
</evidence>
<gene>
    <name evidence="2" type="ORF">J8F10_24530</name>
</gene>
<dbReference type="Proteomes" id="UP000676565">
    <property type="component" value="Unassembled WGS sequence"/>
</dbReference>
<keyword evidence="3" id="KW-1185">Reference proteome</keyword>
<evidence type="ECO:0000313" key="3">
    <source>
        <dbReference type="Proteomes" id="UP000676565"/>
    </source>
</evidence>
<feature type="region of interest" description="Disordered" evidence="1">
    <location>
        <begin position="1"/>
        <end position="26"/>
    </location>
</feature>
<organism evidence="2 3">
    <name type="scientific">Gemmata palustris</name>
    <dbReference type="NCBI Taxonomy" id="2822762"/>
    <lineage>
        <taxon>Bacteria</taxon>
        <taxon>Pseudomonadati</taxon>
        <taxon>Planctomycetota</taxon>
        <taxon>Planctomycetia</taxon>
        <taxon>Gemmatales</taxon>
        <taxon>Gemmataceae</taxon>
        <taxon>Gemmata</taxon>
    </lineage>
</organism>
<dbReference type="Gene3D" id="3.40.50.300">
    <property type="entry name" value="P-loop containing nucleotide triphosphate hydrolases"/>
    <property type="match status" value="1"/>
</dbReference>